<feature type="transmembrane region" description="Helical" evidence="6">
    <location>
        <begin position="382"/>
        <end position="401"/>
    </location>
</feature>
<gene>
    <name evidence="7" type="ORF">EX895_000141</name>
</gene>
<feature type="transmembrane region" description="Helical" evidence="6">
    <location>
        <begin position="437"/>
        <end position="458"/>
    </location>
</feature>
<feature type="transmembrane region" description="Helical" evidence="6">
    <location>
        <begin position="105"/>
        <end position="126"/>
    </location>
</feature>
<reference evidence="7 8" key="1">
    <citation type="submission" date="2019-05" db="EMBL/GenBank/DDBJ databases">
        <title>Sporisorium graminicola CBS 10092 draft sequencing and annotation.</title>
        <authorList>
            <person name="Solano-Gonzalez S."/>
            <person name="Caddick M.X."/>
            <person name="Darby A."/>
        </authorList>
    </citation>
    <scope>NUCLEOTIDE SEQUENCE [LARGE SCALE GENOMIC DNA]</scope>
    <source>
        <strain evidence="7 8">CBS 10092</strain>
    </source>
</reference>
<feature type="transmembrane region" description="Helical" evidence="6">
    <location>
        <begin position="133"/>
        <end position="153"/>
    </location>
</feature>
<comment type="subcellular location">
    <subcellularLocation>
        <location evidence="1">Membrane</location>
        <topology evidence="1">Multi-pass membrane protein</topology>
    </subcellularLocation>
</comment>
<dbReference type="PANTHER" id="PTHR43791:SF36">
    <property type="entry name" value="TRANSPORTER, PUTATIVE (AFU_ORTHOLOGUE AFUA_6G08340)-RELATED"/>
    <property type="match status" value="1"/>
</dbReference>
<evidence type="ECO:0000256" key="5">
    <source>
        <dbReference type="ARBA" id="ARBA00023136"/>
    </source>
</evidence>
<dbReference type="GO" id="GO:0022857">
    <property type="term" value="F:transmembrane transporter activity"/>
    <property type="evidence" value="ECO:0007669"/>
    <property type="project" value="InterPro"/>
</dbReference>
<evidence type="ECO:0000256" key="2">
    <source>
        <dbReference type="ARBA" id="ARBA00022448"/>
    </source>
</evidence>
<feature type="transmembrane region" description="Helical" evidence="6">
    <location>
        <begin position="314"/>
        <end position="333"/>
    </location>
</feature>
<evidence type="ECO:0000256" key="1">
    <source>
        <dbReference type="ARBA" id="ARBA00004141"/>
    </source>
</evidence>
<dbReference type="PANTHER" id="PTHR43791">
    <property type="entry name" value="PERMEASE-RELATED"/>
    <property type="match status" value="1"/>
</dbReference>
<dbReference type="FunFam" id="1.20.1250.20:FF:000018">
    <property type="entry name" value="MFS transporter permease"/>
    <property type="match status" value="1"/>
</dbReference>
<dbReference type="GO" id="GO:0016020">
    <property type="term" value="C:membrane"/>
    <property type="evidence" value="ECO:0007669"/>
    <property type="project" value="UniProtKB-SubCell"/>
</dbReference>
<feature type="transmembrane region" description="Helical" evidence="6">
    <location>
        <begin position="193"/>
        <end position="214"/>
    </location>
</feature>
<sequence length="558" mass="61042">MDYDTKDNAFLADGGADRIVATSHDTDPPTSSIDPQAAVQSDAFLSKLTKWWSDDEEATIRRKLDIRIVATSFVLYLLALLDRSNIGNAKTAGMEASLGMSDAQFQWLLTIFYIAYIIFQFQVLVYKLLPPSVWIAFCVFVWGVAGVCQAATTNWAGMMVARFFLAVAEAGYGTGWALYLSFFYPRTEIGVRFAFFVSGGAISAAVAGSIAYGLVHAHTSLATWRLLFLIEGIPTLLMVPVAYLLLPNSIQSASFLTAREKQIAEARMFRPPPPQPPPPDATAHTTEAHCWITRIKRQINWTQAGSAFLDPTSYISGVLLFIINVGYSSVPVYVPTLVAEMGFGSIKAQGLSAPPYVLAFLVSLLACWLTDRWQIRGPACTLLLLVGAVGYLMLACLRSTAARYIGVWLIINGLFPFIPILYMWLMANQASSESKRGLGLVIFATIGQCGPLLGTHLFPAREKPYYVKGTTVSAGLLLLGVLVSAACSVQFWRINRQRNRADALASVPGDVASAGEVDEEKAAAGELGQGQGRLREADRRKIDVLLHGEQSRYFRYTI</sequence>
<dbReference type="Pfam" id="PF07690">
    <property type="entry name" value="MFS_1"/>
    <property type="match status" value="1"/>
</dbReference>
<keyword evidence="2" id="KW-0813">Transport</keyword>
<evidence type="ECO:0000256" key="6">
    <source>
        <dbReference type="SAM" id="Phobius"/>
    </source>
</evidence>
<dbReference type="AlphaFoldDB" id="A0A4U7KZC2"/>
<evidence type="ECO:0000313" key="7">
    <source>
        <dbReference type="EMBL" id="TKY90143.1"/>
    </source>
</evidence>
<dbReference type="KEGG" id="sgra:EX895_000141"/>
<dbReference type="EMBL" id="SRRM01000002">
    <property type="protein sequence ID" value="TKY90143.1"/>
    <property type="molecule type" value="Genomic_DNA"/>
</dbReference>
<feature type="transmembrane region" description="Helical" evidence="6">
    <location>
        <begin position="407"/>
        <end position="425"/>
    </location>
</feature>
<keyword evidence="3 6" id="KW-0812">Transmembrane</keyword>
<feature type="transmembrane region" description="Helical" evidence="6">
    <location>
        <begin position="64"/>
        <end position="81"/>
    </location>
</feature>
<comment type="caution">
    <text evidence="7">The sequence shown here is derived from an EMBL/GenBank/DDBJ whole genome shotgun (WGS) entry which is preliminary data.</text>
</comment>
<evidence type="ECO:0000256" key="4">
    <source>
        <dbReference type="ARBA" id="ARBA00022989"/>
    </source>
</evidence>
<dbReference type="Gene3D" id="1.20.1250.20">
    <property type="entry name" value="MFS general substrate transporter like domains"/>
    <property type="match status" value="2"/>
</dbReference>
<keyword evidence="4 6" id="KW-1133">Transmembrane helix</keyword>
<dbReference type="SUPFAM" id="SSF103473">
    <property type="entry name" value="MFS general substrate transporter"/>
    <property type="match status" value="1"/>
</dbReference>
<evidence type="ECO:0008006" key="9">
    <source>
        <dbReference type="Google" id="ProtNLM"/>
    </source>
</evidence>
<proteinExistence type="predicted"/>
<accession>A0A4U7KZC2</accession>
<feature type="transmembrane region" description="Helical" evidence="6">
    <location>
        <begin position="159"/>
        <end position="181"/>
    </location>
</feature>
<feature type="transmembrane region" description="Helical" evidence="6">
    <location>
        <begin position="353"/>
        <end position="370"/>
    </location>
</feature>
<dbReference type="InterPro" id="IPR036259">
    <property type="entry name" value="MFS_trans_sf"/>
</dbReference>
<dbReference type="InterPro" id="IPR011701">
    <property type="entry name" value="MFS"/>
</dbReference>
<keyword evidence="8" id="KW-1185">Reference proteome</keyword>
<keyword evidence="5 6" id="KW-0472">Membrane</keyword>
<dbReference type="RefSeq" id="XP_029742128.1">
    <property type="nucleotide sequence ID" value="XM_029880742.1"/>
</dbReference>
<protein>
    <recommendedName>
        <fullName evidence="9">Major facilitator superfamily (MFS) profile domain-containing protein</fullName>
    </recommendedName>
</protein>
<feature type="transmembrane region" description="Helical" evidence="6">
    <location>
        <begin position="470"/>
        <end position="492"/>
    </location>
</feature>
<dbReference type="OrthoDB" id="2985014at2759"/>
<dbReference type="Proteomes" id="UP000306050">
    <property type="component" value="Chromosome SGRAM_1"/>
</dbReference>
<evidence type="ECO:0000256" key="3">
    <source>
        <dbReference type="ARBA" id="ARBA00022692"/>
    </source>
</evidence>
<name>A0A4U7KZC2_9BASI</name>
<organism evidence="7 8">
    <name type="scientific">Sporisorium graminicola</name>
    <dbReference type="NCBI Taxonomy" id="280036"/>
    <lineage>
        <taxon>Eukaryota</taxon>
        <taxon>Fungi</taxon>
        <taxon>Dikarya</taxon>
        <taxon>Basidiomycota</taxon>
        <taxon>Ustilaginomycotina</taxon>
        <taxon>Ustilaginomycetes</taxon>
        <taxon>Ustilaginales</taxon>
        <taxon>Ustilaginaceae</taxon>
        <taxon>Sporisorium</taxon>
    </lineage>
</organism>
<feature type="transmembrane region" description="Helical" evidence="6">
    <location>
        <begin position="226"/>
        <end position="246"/>
    </location>
</feature>
<dbReference type="GeneID" id="40723036"/>
<dbReference type="FunFam" id="1.20.1250.20:FF:000013">
    <property type="entry name" value="MFS general substrate transporter"/>
    <property type="match status" value="1"/>
</dbReference>
<evidence type="ECO:0000313" key="8">
    <source>
        <dbReference type="Proteomes" id="UP000306050"/>
    </source>
</evidence>